<comment type="catalytic activity">
    <reaction evidence="12 14">
        <text>hydrolysis of (1-&gt;4)-alpha-D-glucosidic linkage in 4-alpha-D-[(1-&gt;4)-alpha-D-glucanosyl]n trehalose to yield trehalose and (1-&gt;4)-alpha-D-glucan.</text>
        <dbReference type="EC" id="3.2.1.141"/>
    </reaction>
</comment>
<evidence type="ECO:0000256" key="11">
    <source>
        <dbReference type="ARBA" id="ARBA00033284"/>
    </source>
</evidence>
<dbReference type="SUPFAM" id="SSF51445">
    <property type="entry name" value="(Trans)glycosidases"/>
    <property type="match status" value="1"/>
</dbReference>
<dbReference type="EC" id="3.2.1.141" evidence="4 13"/>
<evidence type="ECO:0000256" key="1">
    <source>
        <dbReference type="ARBA" id="ARBA00004496"/>
    </source>
</evidence>
<sequence>MIRANIYKRSIGVNFDDDGGSEVLVWAPLARSVELSVKNGKVLPLKKEKHGYWSLFTDELQPGNSYGFSLDGKNALPDPASVFQQEGVHGLSVATDVKKFDWTDGNWQNPNLSDYIIYELHTGTFTTDGTFAAIESKLDYLVELGISAIELMPVAQFPGERNWGYDGVFPFAVHNSYGGPAALKKLVDVCHQKGLAVILDVVYNHMGPEGNYLGQYGPYFTEKYKTPWGGAINFDDAWCDGVRAYFIENVLMWFRDFHIDALRMDAVHAIKDFSPKHILQEIKEYVDQLMQATGRSHYLIIECDLNDNRFIKPIAGGGFGIDAQWSDEFHHALRVTAGQKQDGYYADFKGIGHLTKAYSDAYVYDGRYSEERHRFFGSKTTGLAGQQFVVFSQNHDQVGNRMLGERTSALVSFEMQKLMASAVMLSPYLPLLFMGEEYSERNPFLYFVSHTDPELVEAVRKGRREEFKGFMTDAEAPDPQAIETFEHSKLQWGLINQPFHRAMLSYYKALIKLRKTHPVLKSCNRENVEVTVNEPQKVLILRRWDTDQQLLCLLNFSDQKEIITVNQLSGRWQKIFDSAARQWDGPGELSDINSDSTITLQPESVTIYNSNNV</sequence>
<dbReference type="SMART" id="SM00642">
    <property type="entry name" value="Aamy"/>
    <property type="match status" value="1"/>
</dbReference>
<proteinExistence type="inferred from homology"/>
<keyword evidence="17" id="KW-1185">Reference proteome</keyword>
<dbReference type="InterPro" id="IPR017853">
    <property type="entry name" value="GH"/>
</dbReference>
<evidence type="ECO:0000256" key="6">
    <source>
        <dbReference type="ARBA" id="ARBA00022490"/>
    </source>
</evidence>
<comment type="subcellular location">
    <subcellularLocation>
        <location evidence="1">Cytoplasm</location>
    </subcellularLocation>
</comment>
<evidence type="ECO:0000256" key="13">
    <source>
        <dbReference type="NCBIfam" id="TIGR02402"/>
    </source>
</evidence>
<reference evidence="17" key="1">
    <citation type="journal article" date="2019" name="Int. J. Syst. Evol. Microbiol.">
        <title>The Global Catalogue of Microorganisms (GCM) 10K type strain sequencing project: providing services to taxonomists for standard genome sequencing and annotation.</title>
        <authorList>
            <consortium name="The Broad Institute Genomics Platform"/>
            <consortium name="The Broad Institute Genome Sequencing Center for Infectious Disease"/>
            <person name="Wu L."/>
            <person name="Ma J."/>
        </authorList>
    </citation>
    <scope>NUCLEOTIDE SEQUENCE [LARGE SCALE GENOMIC DNA]</scope>
    <source>
        <strain evidence="17">JCM 17085</strain>
    </source>
</reference>
<dbReference type="EMBL" id="BAABCV010000002">
    <property type="protein sequence ID" value="GAA4087247.1"/>
    <property type="molecule type" value="Genomic_DNA"/>
</dbReference>
<evidence type="ECO:0000313" key="17">
    <source>
        <dbReference type="Proteomes" id="UP001500841"/>
    </source>
</evidence>
<organism evidence="16 17">
    <name type="scientific">Mucilaginibacter panaciglaebae</name>
    <dbReference type="NCBI Taxonomy" id="502331"/>
    <lineage>
        <taxon>Bacteria</taxon>
        <taxon>Pseudomonadati</taxon>
        <taxon>Bacteroidota</taxon>
        <taxon>Sphingobacteriia</taxon>
        <taxon>Sphingobacteriales</taxon>
        <taxon>Sphingobacteriaceae</taxon>
        <taxon>Mucilaginibacter</taxon>
    </lineage>
</organism>
<dbReference type="RefSeq" id="WP_345100892.1">
    <property type="nucleotide sequence ID" value="NZ_BAABCV010000002.1"/>
</dbReference>
<gene>
    <name evidence="16" type="primary">treZ</name>
    <name evidence="16" type="ORF">GCM10022392_05340</name>
</gene>
<evidence type="ECO:0000256" key="12">
    <source>
        <dbReference type="ARBA" id="ARBA00034013"/>
    </source>
</evidence>
<keyword evidence="9 14" id="KW-0326">Glycosidase</keyword>
<evidence type="ECO:0000256" key="3">
    <source>
        <dbReference type="ARBA" id="ARBA00008061"/>
    </source>
</evidence>
<dbReference type="PANTHER" id="PTHR43651:SF11">
    <property type="entry name" value="MALTO-OLIGOSYLTREHALOSE TREHALOHYDROLASE"/>
    <property type="match status" value="1"/>
</dbReference>
<dbReference type="CDD" id="cd11325">
    <property type="entry name" value="AmyAc_GTHase"/>
    <property type="match status" value="1"/>
</dbReference>
<keyword evidence="7 14" id="KW-0378">Hydrolase</keyword>
<dbReference type="Gene3D" id="2.60.40.10">
    <property type="entry name" value="Immunoglobulins"/>
    <property type="match status" value="1"/>
</dbReference>
<keyword evidence="6" id="KW-0963">Cytoplasm</keyword>
<evidence type="ECO:0000256" key="2">
    <source>
        <dbReference type="ARBA" id="ARBA00005199"/>
    </source>
</evidence>
<accession>A0ABP7WEW2</accession>
<dbReference type="CDD" id="cd02853">
    <property type="entry name" value="E_set_MTHase_like_N"/>
    <property type="match status" value="1"/>
</dbReference>
<comment type="caution">
    <text evidence="16">The sequence shown here is derived from an EMBL/GenBank/DDBJ whole genome shotgun (WGS) entry which is preliminary data.</text>
</comment>
<dbReference type="PIRSF" id="PIRSF006337">
    <property type="entry name" value="Trehalose_TreZ"/>
    <property type="match status" value="1"/>
</dbReference>
<dbReference type="Gene3D" id="3.20.20.80">
    <property type="entry name" value="Glycosidases"/>
    <property type="match status" value="1"/>
</dbReference>
<evidence type="ECO:0000256" key="5">
    <source>
        <dbReference type="ARBA" id="ARBA00015938"/>
    </source>
</evidence>
<dbReference type="InterPro" id="IPR013783">
    <property type="entry name" value="Ig-like_fold"/>
</dbReference>
<comment type="pathway">
    <text evidence="2 14">Glycan biosynthesis; trehalose biosynthesis.</text>
</comment>
<name>A0ABP7WEW2_9SPHI</name>
<dbReference type="Pfam" id="PF00128">
    <property type="entry name" value="Alpha-amylase"/>
    <property type="match status" value="1"/>
</dbReference>
<evidence type="ECO:0000256" key="9">
    <source>
        <dbReference type="ARBA" id="ARBA00023295"/>
    </source>
</evidence>
<dbReference type="InterPro" id="IPR006047">
    <property type="entry name" value="GH13_cat_dom"/>
</dbReference>
<dbReference type="SUPFAM" id="SSF81296">
    <property type="entry name" value="E set domains"/>
    <property type="match status" value="1"/>
</dbReference>
<dbReference type="InterPro" id="IPR004193">
    <property type="entry name" value="Glyco_hydro_13_N"/>
</dbReference>
<dbReference type="Gene3D" id="1.10.10.760">
    <property type="entry name" value="E-set domains of sugar-utilizing enzymes"/>
    <property type="match status" value="1"/>
</dbReference>
<dbReference type="InterPro" id="IPR044901">
    <property type="entry name" value="Trehalose_TreZ_E-set_sf"/>
</dbReference>
<dbReference type="SUPFAM" id="SSF51011">
    <property type="entry name" value="Glycosyl hydrolase domain"/>
    <property type="match status" value="1"/>
</dbReference>
<evidence type="ECO:0000313" key="16">
    <source>
        <dbReference type="EMBL" id="GAA4087247.1"/>
    </source>
</evidence>
<protein>
    <recommendedName>
        <fullName evidence="5 13">Malto-oligosyltrehalose trehalohydrolase</fullName>
        <shortName evidence="14">MTHase</shortName>
        <ecNumber evidence="4 13">3.2.1.141</ecNumber>
    </recommendedName>
    <alternativeName>
        <fullName evidence="11 14">4-alpha-D-((1-&gt;4)-alpha-D-glucano)trehalose trehalohydrolase</fullName>
    </alternativeName>
    <alternativeName>
        <fullName evidence="10 14">Maltooligosyl trehalose trehalohydrolase</fullName>
    </alternativeName>
</protein>
<evidence type="ECO:0000256" key="8">
    <source>
        <dbReference type="ARBA" id="ARBA00023277"/>
    </source>
</evidence>
<evidence type="ECO:0000259" key="15">
    <source>
        <dbReference type="SMART" id="SM00642"/>
    </source>
</evidence>
<dbReference type="InterPro" id="IPR012768">
    <property type="entry name" value="Trehalose_TreZ"/>
</dbReference>
<dbReference type="NCBIfam" id="TIGR02402">
    <property type="entry name" value="trehalose_TreZ"/>
    <property type="match status" value="1"/>
</dbReference>
<keyword evidence="8" id="KW-0119">Carbohydrate metabolism</keyword>
<evidence type="ECO:0000256" key="7">
    <source>
        <dbReference type="ARBA" id="ARBA00022801"/>
    </source>
</evidence>
<dbReference type="Pfam" id="PF02922">
    <property type="entry name" value="CBM_48"/>
    <property type="match status" value="1"/>
</dbReference>
<evidence type="ECO:0000256" key="10">
    <source>
        <dbReference type="ARBA" id="ARBA00032057"/>
    </source>
</evidence>
<dbReference type="InterPro" id="IPR014756">
    <property type="entry name" value="Ig_E-set"/>
</dbReference>
<dbReference type="Proteomes" id="UP001500841">
    <property type="component" value="Unassembled WGS sequence"/>
</dbReference>
<evidence type="ECO:0000256" key="14">
    <source>
        <dbReference type="PIRNR" id="PIRNR006337"/>
    </source>
</evidence>
<feature type="domain" description="Glycosyl hydrolase family 13 catalytic" evidence="15">
    <location>
        <begin position="94"/>
        <end position="463"/>
    </location>
</feature>
<dbReference type="PANTHER" id="PTHR43651">
    <property type="entry name" value="1,4-ALPHA-GLUCAN-BRANCHING ENZYME"/>
    <property type="match status" value="1"/>
</dbReference>
<comment type="similarity">
    <text evidence="3 14">Belongs to the glycosyl hydrolase 13 family.</text>
</comment>
<evidence type="ECO:0000256" key="4">
    <source>
        <dbReference type="ARBA" id="ARBA00012268"/>
    </source>
</evidence>